<dbReference type="EMBL" id="CP099547">
    <property type="protein sequence ID" value="USR80271.1"/>
    <property type="molecule type" value="Genomic_DNA"/>
</dbReference>
<organism evidence="9 10">
    <name type="scientific">Arcanobacterium pinnipediorum</name>
    <dbReference type="NCBI Taxonomy" id="1503041"/>
    <lineage>
        <taxon>Bacteria</taxon>
        <taxon>Bacillati</taxon>
        <taxon>Actinomycetota</taxon>
        <taxon>Actinomycetes</taxon>
        <taxon>Actinomycetales</taxon>
        <taxon>Actinomycetaceae</taxon>
        <taxon>Arcanobacterium</taxon>
    </lineage>
</organism>
<dbReference type="InterPro" id="IPR050925">
    <property type="entry name" value="Rhomboid_protease_S54"/>
</dbReference>
<comment type="similarity">
    <text evidence="2">Belongs to the peptidase S54 family.</text>
</comment>
<reference evidence="9" key="1">
    <citation type="submission" date="2022-06" db="EMBL/GenBank/DDBJ databases">
        <title>Complete Genome Sequence of Arcanobacterium pinnipediorum strain DSM 28752 isolated from a harbour seal.</title>
        <authorList>
            <person name="Borowiak M."/>
            <person name="Kreitlow A."/>
            <person name="Alssahen M."/>
            <person name="Malorny B."/>
            <person name="Laemmler C."/>
            <person name="Prenger-Berninghoff E."/>
            <person name="Siebert U."/>
            <person name="Ploetz M."/>
            <person name="Abdulmawjood A."/>
        </authorList>
    </citation>
    <scope>NUCLEOTIDE SEQUENCE</scope>
    <source>
        <strain evidence="9">DSM 28752</strain>
    </source>
</reference>
<dbReference type="GO" id="GO:0008233">
    <property type="term" value="F:peptidase activity"/>
    <property type="evidence" value="ECO:0007669"/>
    <property type="project" value="UniProtKB-KW"/>
</dbReference>
<keyword evidence="9" id="KW-0645">Protease</keyword>
<dbReference type="InterPro" id="IPR035952">
    <property type="entry name" value="Rhomboid-like_sf"/>
</dbReference>
<proteinExistence type="inferred from homology"/>
<dbReference type="InterPro" id="IPR022764">
    <property type="entry name" value="Peptidase_S54_rhomboid_dom"/>
</dbReference>
<feature type="transmembrane region" description="Helical" evidence="7">
    <location>
        <begin position="9"/>
        <end position="28"/>
    </location>
</feature>
<evidence type="ECO:0000256" key="3">
    <source>
        <dbReference type="ARBA" id="ARBA00022692"/>
    </source>
</evidence>
<name>A0ABY5AJX9_9ACTO</name>
<evidence type="ECO:0000313" key="9">
    <source>
        <dbReference type="EMBL" id="USR80271.1"/>
    </source>
</evidence>
<feature type="transmembrane region" description="Helical" evidence="7">
    <location>
        <begin position="160"/>
        <end position="178"/>
    </location>
</feature>
<evidence type="ECO:0000256" key="7">
    <source>
        <dbReference type="SAM" id="Phobius"/>
    </source>
</evidence>
<feature type="transmembrane region" description="Helical" evidence="7">
    <location>
        <begin position="137"/>
        <end position="154"/>
    </location>
</feature>
<dbReference type="PANTHER" id="PTHR43731">
    <property type="entry name" value="RHOMBOID PROTEASE"/>
    <property type="match status" value="1"/>
</dbReference>
<sequence length="191" mass="20894">MNKVDIPPVTAVMSGLCVLASLVTYMFSDVLYDYAFVPALVNVEPWRILTGAFLHSGILHLGFNVMSLMFLGAELEPVLKKFWFTGLYLASAIGGHGAVYLWVLWTGQWNVVTVGASGAIFGLFGALVVLTRALKSNMRAILVLLGINVMLAITTPSISWQAHLGGFITGALIAAMWWRLNRRPKKMHGGW</sequence>
<feature type="transmembrane region" description="Helical" evidence="7">
    <location>
        <begin position="109"/>
        <end position="130"/>
    </location>
</feature>
<evidence type="ECO:0000313" key="10">
    <source>
        <dbReference type="Proteomes" id="UP001056109"/>
    </source>
</evidence>
<dbReference type="PANTHER" id="PTHR43731:SF14">
    <property type="entry name" value="PRESENILIN-ASSOCIATED RHOMBOID-LIKE PROTEIN, MITOCHONDRIAL"/>
    <property type="match status" value="1"/>
</dbReference>
<feature type="domain" description="Peptidase S54 rhomboid" evidence="8">
    <location>
        <begin position="44"/>
        <end position="178"/>
    </location>
</feature>
<feature type="transmembrane region" description="Helical" evidence="7">
    <location>
        <begin position="82"/>
        <end position="103"/>
    </location>
</feature>
<keyword evidence="6 7" id="KW-0472">Membrane</keyword>
<dbReference type="Proteomes" id="UP001056109">
    <property type="component" value="Chromosome"/>
</dbReference>
<comment type="subcellular location">
    <subcellularLocation>
        <location evidence="1">Membrane</location>
        <topology evidence="1">Multi-pass membrane protein</topology>
    </subcellularLocation>
</comment>
<gene>
    <name evidence="9" type="ORF">NG665_00310</name>
</gene>
<evidence type="ECO:0000256" key="5">
    <source>
        <dbReference type="ARBA" id="ARBA00022989"/>
    </source>
</evidence>
<evidence type="ECO:0000259" key="8">
    <source>
        <dbReference type="Pfam" id="PF01694"/>
    </source>
</evidence>
<evidence type="ECO:0000256" key="2">
    <source>
        <dbReference type="ARBA" id="ARBA00009045"/>
    </source>
</evidence>
<keyword evidence="5 7" id="KW-1133">Transmembrane helix</keyword>
<keyword evidence="3 7" id="KW-0812">Transmembrane</keyword>
<dbReference type="SUPFAM" id="SSF144091">
    <property type="entry name" value="Rhomboid-like"/>
    <property type="match status" value="1"/>
</dbReference>
<keyword evidence="10" id="KW-1185">Reference proteome</keyword>
<dbReference type="Gene3D" id="1.20.1540.10">
    <property type="entry name" value="Rhomboid-like"/>
    <property type="match status" value="1"/>
</dbReference>
<protein>
    <submittedName>
        <fullName evidence="9">Rhomboid family intramembrane serine protease</fullName>
    </submittedName>
</protein>
<accession>A0ABY5AJX9</accession>
<evidence type="ECO:0000256" key="4">
    <source>
        <dbReference type="ARBA" id="ARBA00022801"/>
    </source>
</evidence>
<evidence type="ECO:0000256" key="1">
    <source>
        <dbReference type="ARBA" id="ARBA00004141"/>
    </source>
</evidence>
<evidence type="ECO:0000256" key="6">
    <source>
        <dbReference type="ARBA" id="ARBA00023136"/>
    </source>
</evidence>
<keyword evidence="4" id="KW-0378">Hydrolase</keyword>
<dbReference type="GO" id="GO:0006508">
    <property type="term" value="P:proteolysis"/>
    <property type="evidence" value="ECO:0007669"/>
    <property type="project" value="UniProtKB-KW"/>
</dbReference>
<feature type="transmembrane region" description="Helical" evidence="7">
    <location>
        <begin position="48"/>
        <end position="70"/>
    </location>
</feature>
<dbReference type="RefSeq" id="WP_252674116.1">
    <property type="nucleotide sequence ID" value="NZ_CP099547.1"/>
</dbReference>
<dbReference type="Pfam" id="PF01694">
    <property type="entry name" value="Rhomboid"/>
    <property type="match status" value="1"/>
</dbReference>